<protein>
    <submittedName>
        <fullName evidence="1">Uncharacterized protein</fullName>
    </submittedName>
</protein>
<dbReference type="EMBL" id="CAKOAT010952931">
    <property type="protein sequence ID" value="CAH8391555.1"/>
    <property type="molecule type" value="Genomic_DNA"/>
</dbReference>
<accession>A0ABC8M5I5</accession>
<name>A0ABC8M5I5_ERUVS</name>
<dbReference type="AlphaFoldDB" id="A0ABC8M5I5"/>
<sequence length="79" mass="7710">MFGPGGPQSSRPSPAALGASVALGGPVNGLGPCLPSRQVHKKVVSPSAASSPVSKVVKVSPVIENGRAVCGGDSREGGY</sequence>
<keyword evidence="2" id="KW-1185">Reference proteome</keyword>
<reference evidence="1 2" key="1">
    <citation type="submission" date="2022-03" db="EMBL/GenBank/DDBJ databases">
        <authorList>
            <person name="Macdonald S."/>
            <person name="Ahmed S."/>
            <person name="Newling K."/>
        </authorList>
    </citation>
    <scope>NUCLEOTIDE SEQUENCE [LARGE SCALE GENOMIC DNA]</scope>
</reference>
<comment type="caution">
    <text evidence="1">The sequence shown here is derived from an EMBL/GenBank/DDBJ whole genome shotgun (WGS) entry which is preliminary data.</text>
</comment>
<dbReference type="Proteomes" id="UP001642260">
    <property type="component" value="Unassembled WGS sequence"/>
</dbReference>
<gene>
    <name evidence="1" type="ORF">ERUC_LOCUS44038</name>
</gene>
<evidence type="ECO:0000313" key="1">
    <source>
        <dbReference type="EMBL" id="CAH8391555.1"/>
    </source>
</evidence>
<organism evidence="1 2">
    <name type="scientific">Eruca vesicaria subsp. sativa</name>
    <name type="common">Garden rocket</name>
    <name type="synonym">Eruca sativa</name>
    <dbReference type="NCBI Taxonomy" id="29727"/>
    <lineage>
        <taxon>Eukaryota</taxon>
        <taxon>Viridiplantae</taxon>
        <taxon>Streptophyta</taxon>
        <taxon>Embryophyta</taxon>
        <taxon>Tracheophyta</taxon>
        <taxon>Spermatophyta</taxon>
        <taxon>Magnoliopsida</taxon>
        <taxon>eudicotyledons</taxon>
        <taxon>Gunneridae</taxon>
        <taxon>Pentapetalae</taxon>
        <taxon>rosids</taxon>
        <taxon>malvids</taxon>
        <taxon>Brassicales</taxon>
        <taxon>Brassicaceae</taxon>
        <taxon>Brassiceae</taxon>
        <taxon>Eruca</taxon>
    </lineage>
</organism>
<proteinExistence type="predicted"/>
<evidence type="ECO:0000313" key="2">
    <source>
        <dbReference type="Proteomes" id="UP001642260"/>
    </source>
</evidence>